<dbReference type="Proteomes" id="UP000542776">
    <property type="component" value="Unassembled WGS sequence"/>
</dbReference>
<dbReference type="EMBL" id="JACIEK010000019">
    <property type="protein sequence ID" value="MBB4000384.1"/>
    <property type="molecule type" value="Genomic_DNA"/>
</dbReference>
<dbReference type="PANTHER" id="PTHR21013">
    <property type="entry name" value="ATP SYNTHASE MITOCHONDRIAL F1 COMPLEX ASSEMBLY FACTOR 2/ATP12 PROTEIN, MITOCHONDRIAL PRECURSOR"/>
    <property type="match status" value="1"/>
</dbReference>
<name>A0A7W6H848_9HYPH</name>
<dbReference type="GO" id="GO:0043461">
    <property type="term" value="P:proton-transporting ATP synthase complex assembly"/>
    <property type="evidence" value="ECO:0007669"/>
    <property type="project" value="InterPro"/>
</dbReference>
<dbReference type="InterPro" id="IPR023335">
    <property type="entry name" value="ATP12_ortho_dom_sf"/>
</dbReference>
<dbReference type="Pfam" id="PF07542">
    <property type="entry name" value="ATP12"/>
    <property type="match status" value="1"/>
</dbReference>
<proteinExistence type="inferred from homology"/>
<evidence type="ECO:0000256" key="3">
    <source>
        <dbReference type="ARBA" id="ARBA00023186"/>
    </source>
</evidence>
<protein>
    <submittedName>
        <fullName evidence="4">Chaperone required for assembly of F1-ATPase</fullName>
    </submittedName>
</protein>
<dbReference type="Gene3D" id="3.30.2180.10">
    <property type="entry name" value="ATP12-like"/>
    <property type="match status" value="1"/>
</dbReference>
<evidence type="ECO:0000313" key="4">
    <source>
        <dbReference type="EMBL" id="MBB4000384.1"/>
    </source>
</evidence>
<keyword evidence="3" id="KW-0143">Chaperone</keyword>
<comment type="similarity">
    <text evidence="1">Belongs to the ATP12 family.</text>
</comment>
<dbReference type="PANTHER" id="PTHR21013:SF10">
    <property type="entry name" value="ATP SYNTHASE MITOCHONDRIAL F1 COMPLEX ASSEMBLY FACTOR 2"/>
    <property type="match status" value="1"/>
</dbReference>
<dbReference type="InterPro" id="IPR042272">
    <property type="entry name" value="ATP12_ATP_synth-F1-assembly_N"/>
</dbReference>
<comment type="caution">
    <text evidence="4">The sequence shown here is derived from an EMBL/GenBank/DDBJ whole genome shotgun (WGS) entry which is preliminary data.</text>
</comment>
<reference evidence="4 5" key="1">
    <citation type="submission" date="2020-08" db="EMBL/GenBank/DDBJ databases">
        <title>Genomic Encyclopedia of Type Strains, Phase IV (KMG-IV): sequencing the most valuable type-strain genomes for metagenomic binning, comparative biology and taxonomic classification.</title>
        <authorList>
            <person name="Goeker M."/>
        </authorList>
    </citation>
    <scope>NUCLEOTIDE SEQUENCE [LARGE SCALE GENOMIC DNA]</scope>
    <source>
        <strain evidence="4 5">DSM 102238</strain>
    </source>
</reference>
<evidence type="ECO:0000313" key="5">
    <source>
        <dbReference type="Proteomes" id="UP000542776"/>
    </source>
</evidence>
<gene>
    <name evidence="4" type="ORF">GGR04_004261</name>
</gene>
<evidence type="ECO:0000256" key="2">
    <source>
        <dbReference type="ARBA" id="ARBA00022946"/>
    </source>
</evidence>
<dbReference type="RefSeq" id="WP_183202175.1">
    <property type="nucleotide sequence ID" value="NZ_JACIEK010000019.1"/>
</dbReference>
<dbReference type="Gene3D" id="1.10.3580.10">
    <property type="entry name" value="ATP12 ATPase"/>
    <property type="match status" value="1"/>
</dbReference>
<keyword evidence="5" id="KW-1185">Reference proteome</keyword>
<sequence length="241" mass="26591">MSNLPMRPALPKRFYKEVTVVEEEGAHAIRLDGRAVRTPARAILRVPSRQFAAALAEEWAAQVDEIDPATMPATRLANTVIDGVEPNPTPVRDDLVRYAETDLLAYRAADPERLVARQRERWDPLATWVESETGSRFAIGEGVMYVAQPPEFVAALREHIAGETDAFRLAALHQITTLTGSLILALAVAAGRLTDEDAWSLAHLDEDWNIELWGDDVDAAARRTNRFSDMRAAALLLVGAD</sequence>
<dbReference type="SUPFAM" id="SSF160909">
    <property type="entry name" value="ATP12-like"/>
    <property type="match status" value="1"/>
</dbReference>
<accession>A0A7W6H848</accession>
<evidence type="ECO:0000256" key="1">
    <source>
        <dbReference type="ARBA" id="ARBA00008231"/>
    </source>
</evidence>
<dbReference type="InterPro" id="IPR011419">
    <property type="entry name" value="ATP12_ATP_synth-F1-assembly"/>
</dbReference>
<organism evidence="4 5">
    <name type="scientific">Aureimonas pseudogalii</name>
    <dbReference type="NCBI Taxonomy" id="1744844"/>
    <lineage>
        <taxon>Bacteria</taxon>
        <taxon>Pseudomonadati</taxon>
        <taxon>Pseudomonadota</taxon>
        <taxon>Alphaproteobacteria</taxon>
        <taxon>Hyphomicrobiales</taxon>
        <taxon>Aurantimonadaceae</taxon>
        <taxon>Aureimonas</taxon>
    </lineage>
</organism>
<dbReference type="AlphaFoldDB" id="A0A7W6H848"/>
<keyword evidence="2" id="KW-0809">Transit peptide</keyword>